<dbReference type="SUPFAM" id="SSF46785">
    <property type="entry name" value="Winged helix' DNA-binding domain"/>
    <property type="match status" value="1"/>
</dbReference>
<sequence length="240" mass="26312">MLMVAGATAETGVNRDSEAALHRSAIMRGLAPADMGALLNRFAYARFGPGQCIYPEGQTDDRLYIVVDGKVKIGWRSAEFPEKLLAVLGPSEIFGAESMFDCGPRTGSATALTAVLVAVIDRDALHACIDGNPHITEQLMRLLARNLQRAEDLITDLNFTDVPGRIAKQLLHLAQRFGVRQDRQLRLDHGLTQAEIAQLVGASRESVNKVLSEFVQRGWITVCGKSLIIHQTELLARRAR</sequence>
<dbReference type="InterPro" id="IPR014710">
    <property type="entry name" value="RmlC-like_jellyroll"/>
</dbReference>
<dbReference type="SMART" id="SM00419">
    <property type="entry name" value="HTH_CRP"/>
    <property type="match status" value="1"/>
</dbReference>
<dbReference type="Pfam" id="PF13545">
    <property type="entry name" value="HTH_Crp_2"/>
    <property type="match status" value="1"/>
</dbReference>
<name>A0ABQ0KDF2_MYCNV</name>
<keyword evidence="2" id="KW-0238">DNA-binding</keyword>
<dbReference type="InterPro" id="IPR018490">
    <property type="entry name" value="cNMP-bd_dom_sf"/>
</dbReference>
<comment type="caution">
    <text evidence="6">The sequence shown here is derived from an EMBL/GenBank/DDBJ whole genome shotgun (WGS) entry which is preliminary data.</text>
</comment>
<dbReference type="EMBL" id="BCTA01000011">
    <property type="protein sequence ID" value="GAT07565.1"/>
    <property type="molecule type" value="Genomic_DNA"/>
</dbReference>
<dbReference type="SMART" id="SM00100">
    <property type="entry name" value="cNMP"/>
    <property type="match status" value="1"/>
</dbReference>
<dbReference type="Gene3D" id="2.60.120.10">
    <property type="entry name" value="Jelly Rolls"/>
    <property type="match status" value="1"/>
</dbReference>
<dbReference type="CDD" id="cd00038">
    <property type="entry name" value="CAP_ED"/>
    <property type="match status" value="1"/>
</dbReference>
<dbReference type="Pfam" id="PF00027">
    <property type="entry name" value="cNMP_binding"/>
    <property type="match status" value="1"/>
</dbReference>
<evidence type="ECO:0000313" key="6">
    <source>
        <dbReference type="EMBL" id="GAT07565.1"/>
    </source>
</evidence>
<evidence type="ECO:0000256" key="2">
    <source>
        <dbReference type="ARBA" id="ARBA00023125"/>
    </source>
</evidence>
<keyword evidence="1" id="KW-0805">Transcription regulation</keyword>
<keyword evidence="3" id="KW-0804">Transcription</keyword>
<feature type="domain" description="Cyclic nucleotide-binding" evidence="4">
    <location>
        <begin position="26"/>
        <end position="146"/>
    </location>
</feature>
<gene>
    <name evidence="6" type="ORF">RMCN_0698</name>
</gene>
<reference evidence="6 7" key="1">
    <citation type="journal article" date="2016" name="Genome Announc.">
        <title>Draft Genome Sequences of Five Rapidly Growing Mycobacterium Species, M. thermoresistibile, M. fortuitum subsp. acetamidolyticum, M. canariasense, M. brisbanense, and M. novocastrense.</title>
        <authorList>
            <person name="Katahira K."/>
            <person name="Ogura Y."/>
            <person name="Gotoh Y."/>
            <person name="Hayashi T."/>
        </authorList>
    </citation>
    <scope>NUCLEOTIDE SEQUENCE [LARGE SCALE GENOMIC DNA]</scope>
    <source>
        <strain evidence="6 7">JCM18114</strain>
    </source>
</reference>
<dbReference type="PANTHER" id="PTHR24567:SF74">
    <property type="entry name" value="HTH-TYPE TRANSCRIPTIONAL REGULATOR ARCR"/>
    <property type="match status" value="1"/>
</dbReference>
<dbReference type="InterPro" id="IPR012318">
    <property type="entry name" value="HTH_CRP"/>
</dbReference>
<protein>
    <submittedName>
        <fullName evidence="6">Transcriptional regulator, Crp/Fnr family</fullName>
    </submittedName>
</protein>
<dbReference type="Gene3D" id="1.10.10.10">
    <property type="entry name" value="Winged helix-like DNA-binding domain superfamily/Winged helix DNA-binding domain"/>
    <property type="match status" value="1"/>
</dbReference>
<dbReference type="Proteomes" id="UP000069773">
    <property type="component" value="Unassembled WGS sequence"/>
</dbReference>
<dbReference type="PROSITE" id="PS51063">
    <property type="entry name" value="HTH_CRP_2"/>
    <property type="match status" value="1"/>
</dbReference>
<evidence type="ECO:0000259" key="5">
    <source>
        <dbReference type="PROSITE" id="PS51063"/>
    </source>
</evidence>
<dbReference type="InterPro" id="IPR036388">
    <property type="entry name" value="WH-like_DNA-bd_sf"/>
</dbReference>
<organism evidence="6 7">
    <name type="scientific">Mycolicibacterium novocastrense</name>
    <name type="common">Mycobacterium novocastrense</name>
    <dbReference type="NCBI Taxonomy" id="59813"/>
    <lineage>
        <taxon>Bacteria</taxon>
        <taxon>Bacillati</taxon>
        <taxon>Actinomycetota</taxon>
        <taxon>Actinomycetes</taxon>
        <taxon>Mycobacteriales</taxon>
        <taxon>Mycobacteriaceae</taxon>
        <taxon>Mycolicibacterium</taxon>
    </lineage>
</organism>
<dbReference type="PROSITE" id="PS50042">
    <property type="entry name" value="CNMP_BINDING_3"/>
    <property type="match status" value="1"/>
</dbReference>
<evidence type="ECO:0000313" key="7">
    <source>
        <dbReference type="Proteomes" id="UP000069773"/>
    </source>
</evidence>
<proteinExistence type="predicted"/>
<evidence type="ECO:0000259" key="4">
    <source>
        <dbReference type="PROSITE" id="PS50042"/>
    </source>
</evidence>
<feature type="domain" description="HTH crp-type" evidence="5">
    <location>
        <begin position="160"/>
        <end position="233"/>
    </location>
</feature>
<evidence type="ECO:0000256" key="3">
    <source>
        <dbReference type="ARBA" id="ARBA00023163"/>
    </source>
</evidence>
<keyword evidence="7" id="KW-1185">Reference proteome</keyword>
<dbReference type="InterPro" id="IPR050397">
    <property type="entry name" value="Env_Response_Regulators"/>
</dbReference>
<dbReference type="InterPro" id="IPR036390">
    <property type="entry name" value="WH_DNA-bd_sf"/>
</dbReference>
<dbReference type="InterPro" id="IPR000595">
    <property type="entry name" value="cNMP-bd_dom"/>
</dbReference>
<dbReference type="SUPFAM" id="SSF51206">
    <property type="entry name" value="cAMP-binding domain-like"/>
    <property type="match status" value="1"/>
</dbReference>
<evidence type="ECO:0000256" key="1">
    <source>
        <dbReference type="ARBA" id="ARBA00023015"/>
    </source>
</evidence>
<accession>A0ABQ0KDF2</accession>
<dbReference type="PANTHER" id="PTHR24567">
    <property type="entry name" value="CRP FAMILY TRANSCRIPTIONAL REGULATORY PROTEIN"/>
    <property type="match status" value="1"/>
</dbReference>